<dbReference type="GO" id="GO:0016757">
    <property type="term" value="F:glycosyltransferase activity"/>
    <property type="evidence" value="ECO:0007669"/>
    <property type="project" value="InterPro"/>
</dbReference>
<gene>
    <name evidence="3" type="ORF">LNAT_P0167</name>
</gene>
<evidence type="ECO:0000313" key="4">
    <source>
        <dbReference type="Proteomes" id="UP000217944"/>
    </source>
</evidence>
<comment type="caution">
    <text evidence="3">The sequence shown here is derived from an EMBL/GenBank/DDBJ whole genome shotgun (WGS) entry which is preliminary data.</text>
</comment>
<dbReference type="PANTHER" id="PTHR46401">
    <property type="entry name" value="GLYCOSYLTRANSFERASE WBBK-RELATED"/>
    <property type="match status" value="1"/>
</dbReference>
<dbReference type="Proteomes" id="UP000217944">
    <property type="component" value="Unassembled WGS sequence"/>
</dbReference>
<keyword evidence="4" id="KW-1185">Reference proteome</keyword>
<dbReference type="SUPFAM" id="SSF53756">
    <property type="entry name" value="UDP-Glycosyltransferase/glycogen phosphorylase"/>
    <property type="match status" value="1"/>
</dbReference>
<dbReference type="PANTHER" id="PTHR46401:SF2">
    <property type="entry name" value="GLYCOSYLTRANSFERASE WBBK-RELATED"/>
    <property type="match status" value="1"/>
</dbReference>
<accession>A0A292Y7Y5</accession>
<dbReference type="EMBL" id="BDME01000001">
    <property type="protein sequence ID" value="GAX86872.1"/>
    <property type="molecule type" value="Genomic_DNA"/>
</dbReference>
<dbReference type="OrthoDB" id="509705at2"/>
<dbReference type="Gene3D" id="3.40.50.2000">
    <property type="entry name" value="Glycogen Phosphorylase B"/>
    <property type="match status" value="2"/>
</dbReference>
<organism evidence="3 4">
    <name type="scientific">Lebetimonas natsushimae</name>
    <dbReference type="NCBI Taxonomy" id="1936991"/>
    <lineage>
        <taxon>Bacteria</taxon>
        <taxon>Pseudomonadati</taxon>
        <taxon>Campylobacterota</taxon>
        <taxon>Epsilonproteobacteria</taxon>
        <taxon>Nautiliales</taxon>
        <taxon>Nautiliaceae</taxon>
        <taxon>Lebetimonas</taxon>
    </lineage>
</organism>
<sequence>MKEKYKLLIVARDIVNTGGGHVIEQLCKNLINYCDEIVVFTDYKNSILNELEIKQITSFYGEKLYNYNPKRKVFKIIRHFLRVSFFAFSTLKLKNKKFSEYIILDNNNEGFICDISLTHDVFTCTLLKDVKKNKRKIKRIFNPVLLFKIVKEWIVLNKNSTKFIIAISNETLKEINFVCKKKKKPKKVIGHGVDLEKFYPNEKIKKNLRKKYNIPNEKFVLLLSGHDYERKGLEYVIKALKLLPDDIILVVTGKGDIEPYLALAKKLSVYDRVYYLGLLNDVREGYWLSDVFVLPTSYEGWGLVATEAMGCGLPVLISKVGGVKDYLIDGYNGLAIERDEYNIAKKVLYIKNNQSIYNNIRKNGIETAKKYNWENVAKKYLEVIKFVGKQKNV</sequence>
<dbReference type="CDD" id="cd03801">
    <property type="entry name" value="GT4_PimA-like"/>
    <property type="match status" value="1"/>
</dbReference>
<reference evidence="3 4" key="1">
    <citation type="journal article" date="2017" name="Syst. Appl. Microbiol.">
        <title>Lebetimonas natsushimae sp. nov., a novel strictly anaerobic, moderately thermophilic chemoautotroph isolated from a deep-sea hydrothermal vent polychaete nest in the Mid-Okinawa Trough.</title>
        <authorList>
            <person name="Nagata R."/>
            <person name="Takaki Y."/>
            <person name="Tame A."/>
            <person name="Nunoura T."/>
            <person name="Muto H."/>
            <person name="Mino S."/>
            <person name="Sawayama S."/>
            <person name="Takai K."/>
            <person name="Nakagawa S."/>
        </authorList>
    </citation>
    <scope>NUCLEOTIDE SEQUENCE [LARGE SCALE GENOMIC DNA]</scope>
    <source>
        <strain evidence="3 4">HS1857</strain>
    </source>
</reference>
<proteinExistence type="predicted"/>
<protein>
    <recommendedName>
        <fullName evidence="2">Glycosyl transferase family 1 domain-containing protein</fullName>
    </recommendedName>
</protein>
<evidence type="ECO:0000313" key="3">
    <source>
        <dbReference type="EMBL" id="GAX86872.1"/>
    </source>
</evidence>
<feature type="domain" description="Glycosyl transferase family 1" evidence="2">
    <location>
        <begin position="205"/>
        <end position="366"/>
    </location>
</feature>
<dbReference type="InterPro" id="IPR001296">
    <property type="entry name" value="Glyco_trans_1"/>
</dbReference>
<evidence type="ECO:0000256" key="1">
    <source>
        <dbReference type="ARBA" id="ARBA00022679"/>
    </source>
</evidence>
<name>A0A292Y7Y5_9BACT</name>
<dbReference type="Pfam" id="PF00534">
    <property type="entry name" value="Glycos_transf_1"/>
    <property type="match status" value="1"/>
</dbReference>
<evidence type="ECO:0000259" key="2">
    <source>
        <dbReference type="Pfam" id="PF00534"/>
    </source>
</evidence>
<dbReference type="GO" id="GO:0009103">
    <property type="term" value="P:lipopolysaccharide biosynthetic process"/>
    <property type="evidence" value="ECO:0007669"/>
    <property type="project" value="TreeGrafter"/>
</dbReference>
<dbReference type="RefSeq" id="WP_096258036.1">
    <property type="nucleotide sequence ID" value="NZ_BDME01000001.1"/>
</dbReference>
<dbReference type="AlphaFoldDB" id="A0A292Y7Y5"/>
<keyword evidence="1" id="KW-0808">Transferase</keyword>